<reference evidence="2" key="1">
    <citation type="journal article" date="2021" name="Mol. Ecol. Resour.">
        <title>Apolygus lucorum genome provides insights into omnivorousness and mesophyll feeding.</title>
        <authorList>
            <person name="Liu Y."/>
            <person name="Liu H."/>
            <person name="Wang H."/>
            <person name="Huang T."/>
            <person name="Liu B."/>
            <person name="Yang B."/>
            <person name="Yin L."/>
            <person name="Li B."/>
            <person name="Zhang Y."/>
            <person name="Zhang S."/>
            <person name="Jiang F."/>
            <person name="Zhang X."/>
            <person name="Ren Y."/>
            <person name="Wang B."/>
            <person name="Wang S."/>
            <person name="Lu Y."/>
            <person name="Wu K."/>
            <person name="Fan W."/>
            <person name="Wang G."/>
        </authorList>
    </citation>
    <scope>NUCLEOTIDE SEQUENCE</scope>
    <source>
        <strain evidence="2">12Hb</strain>
    </source>
</reference>
<evidence type="ECO:0000313" key="2">
    <source>
        <dbReference type="EMBL" id="KAF6209550.1"/>
    </source>
</evidence>
<name>A0A6A4JKB8_APOLU</name>
<gene>
    <name evidence="2" type="ORF">GE061_015298</name>
</gene>
<dbReference type="AlphaFoldDB" id="A0A6A4JKB8"/>
<organism evidence="2 3">
    <name type="scientific">Apolygus lucorum</name>
    <name type="common">Small green plant bug</name>
    <name type="synonym">Lygocoris lucorum</name>
    <dbReference type="NCBI Taxonomy" id="248454"/>
    <lineage>
        <taxon>Eukaryota</taxon>
        <taxon>Metazoa</taxon>
        <taxon>Ecdysozoa</taxon>
        <taxon>Arthropoda</taxon>
        <taxon>Hexapoda</taxon>
        <taxon>Insecta</taxon>
        <taxon>Pterygota</taxon>
        <taxon>Neoptera</taxon>
        <taxon>Paraneoptera</taxon>
        <taxon>Hemiptera</taxon>
        <taxon>Heteroptera</taxon>
        <taxon>Panheteroptera</taxon>
        <taxon>Cimicomorpha</taxon>
        <taxon>Miridae</taxon>
        <taxon>Mirini</taxon>
        <taxon>Apolygus</taxon>
    </lineage>
</organism>
<comment type="caution">
    <text evidence="2">The sequence shown here is derived from an EMBL/GenBank/DDBJ whole genome shotgun (WGS) entry which is preliminary data.</text>
</comment>
<keyword evidence="3" id="KW-1185">Reference proteome</keyword>
<dbReference type="EMBL" id="WIXP02000006">
    <property type="protein sequence ID" value="KAF6209550.1"/>
    <property type="molecule type" value="Genomic_DNA"/>
</dbReference>
<evidence type="ECO:0000256" key="1">
    <source>
        <dbReference type="SAM" id="MobiDB-lite"/>
    </source>
</evidence>
<accession>A0A6A4JKB8</accession>
<sequence length="94" mass="10932">MSHKRDFTTRMRTWKRTTERGLTPSHVIDAAVEAHIEQRISLAVASQQFNIPVRTLARVFEFDNLDEDHDDTPDQDHDVIPPKQTLCQQSTDQF</sequence>
<protein>
    <submittedName>
        <fullName evidence="2">Uncharacterized protein</fullName>
    </submittedName>
</protein>
<dbReference type="Proteomes" id="UP000466442">
    <property type="component" value="Unassembled WGS sequence"/>
</dbReference>
<feature type="region of interest" description="Disordered" evidence="1">
    <location>
        <begin position="66"/>
        <end position="94"/>
    </location>
</feature>
<feature type="compositionally biased region" description="Polar residues" evidence="1">
    <location>
        <begin position="85"/>
        <end position="94"/>
    </location>
</feature>
<dbReference type="OrthoDB" id="7383979at2759"/>
<evidence type="ECO:0000313" key="3">
    <source>
        <dbReference type="Proteomes" id="UP000466442"/>
    </source>
</evidence>
<proteinExistence type="predicted"/>